<accession>I3YGH3</accession>
<dbReference type="PANTHER" id="PTHR33525:SF3">
    <property type="entry name" value="RIBONUCLEASE Y"/>
    <property type="match status" value="1"/>
</dbReference>
<organism evidence="2 3">
    <name type="scientific">Thiocystis violascens (strain ATCC 17096 / DSM 198 / 6111)</name>
    <name type="common">Chromatium violascens</name>
    <dbReference type="NCBI Taxonomy" id="765911"/>
    <lineage>
        <taxon>Bacteria</taxon>
        <taxon>Pseudomonadati</taxon>
        <taxon>Pseudomonadota</taxon>
        <taxon>Gammaproteobacteria</taxon>
        <taxon>Chromatiales</taxon>
        <taxon>Chromatiaceae</taxon>
        <taxon>Thiocystis</taxon>
    </lineage>
</organism>
<dbReference type="EMBL" id="CP003154">
    <property type="protein sequence ID" value="AFL76091.1"/>
    <property type="molecule type" value="Genomic_DNA"/>
</dbReference>
<dbReference type="STRING" id="765911.Thivi_4278"/>
<dbReference type="Gene3D" id="1.10.3210.10">
    <property type="entry name" value="Hypothetical protein af1432"/>
    <property type="match status" value="1"/>
</dbReference>
<dbReference type="InterPro" id="IPR013976">
    <property type="entry name" value="HDOD"/>
</dbReference>
<evidence type="ECO:0000259" key="1">
    <source>
        <dbReference type="PROSITE" id="PS51833"/>
    </source>
</evidence>
<dbReference type="Pfam" id="PF08668">
    <property type="entry name" value="HDOD"/>
    <property type="match status" value="1"/>
</dbReference>
<dbReference type="Proteomes" id="UP000006062">
    <property type="component" value="Chromosome"/>
</dbReference>
<keyword evidence="3" id="KW-1185">Reference proteome</keyword>
<dbReference type="HOGENOM" id="CLU_048246_4_0_6"/>
<name>I3YGH3_THIV6</name>
<dbReference type="KEGG" id="tvi:Thivi_4278"/>
<evidence type="ECO:0000313" key="2">
    <source>
        <dbReference type="EMBL" id="AFL76091.1"/>
    </source>
</evidence>
<feature type="domain" description="HDOD" evidence="1">
    <location>
        <begin position="47"/>
        <end position="247"/>
    </location>
</feature>
<sequence>MAVTTDLATLDVKVGLMRWNLETASGLAADQRPPGDIRNLIRSSDDLPPLPEISRRLLRLRNDPNAGAPMLAEIVELDPLLTTQILRWANSAYYGLREPVSSVRDAIVRTLGYDLALNLALALAALSPLQTPNEGPIARDAVWRHGVKCGELMQALAKKLPAEMRSPPGLIHLVGITQNIGYLLLGHLLPEQFRFVSRLIRANPTLALPEIDRLALGVDHTQLGLWLFEAWEMPPALRAVVRQHHNPSYRGEHENLVCLTCLADSLLADSPWRLGAKPSAMDNQWLLDRLGIGPDACGEALGSVLTDKDAVV</sequence>
<dbReference type="InterPro" id="IPR052340">
    <property type="entry name" value="RNase_Y/CdgJ"/>
</dbReference>
<evidence type="ECO:0000313" key="3">
    <source>
        <dbReference type="Proteomes" id="UP000006062"/>
    </source>
</evidence>
<dbReference type="RefSeq" id="WP_014780471.1">
    <property type="nucleotide sequence ID" value="NC_018012.1"/>
</dbReference>
<proteinExistence type="predicted"/>
<dbReference type="SUPFAM" id="SSF109604">
    <property type="entry name" value="HD-domain/PDEase-like"/>
    <property type="match status" value="1"/>
</dbReference>
<reference evidence="2 3" key="1">
    <citation type="submission" date="2012-06" db="EMBL/GenBank/DDBJ databases">
        <title>Complete sequence of Thiocystis violascens DSM 198.</title>
        <authorList>
            <consortium name="US DOE Joint Genome Institute"/>
            <person name="Lucas S."/>
            <person name="Han J."/>
            <person name="Lapidus A."/>
            <person name="Cheng J.-F."/>
            <person name="Goodwin L."/>
            <person name="Pitluck S."/>
            <person name="Peters L."/>
            <person name="Ovchinnikova G."/>
            <person name="Teshima H."/>
            <person name="Detter J.C."/>
            <person name="Han C."/>
            <person name="Tapia R."/>
            <person name="Land M."/>
            <person name="Hauser L."/>
            <person name="Kyrpides N."/>
            <person name="Ivanova N."/>
            <person name="Pagani I."/>
            <person name="Vogl K."/>
            <person name="Liu Z."/>
            <person name="Frigaard N.-U."/>
            <person name="Bryant D."/>
            <person name="Woyke T."/>
        </authorList>
    </citation>
    <scope>NUCLEOTIDE SEQUENCE [LARGE SCALE GENOMIC DNA]</scope>
    <source>
        <strain evidence="3">ATCC 17096 / DSM 198 / 6111</strain>
    </source>
</reference>
<dbReference type="eggNOG" id="COG1639">
    <property type="taxonomic scope" value="Bacteria"/>
</dbReference>
<dbReference type="PANTHER" id="PTHR33525">
    <property type="match status" value="1"/>
</dbReference>
<gene>
    <name evidence="2" type="ordered locus">Thivi_4278</name>
</gene>
<protein>
    <submittedName>
        <fullName evidence="2">Putative signal transduction protein</fullName>
    </submittedName>
</protein>
<dbReference type="PROSITE" id="PS51833">
    <property type="entry name" value="HDOD"/>
    <property type="match status" value="1"/>
</dbReference>
<dbReference type="AlphaFoldDB" id="I3YGH3"/>